<dbReference type="EMBL" id="HBGU01081517">
    <property type="protein sequence ID" value="CAD9548798.1"/>
    <property type="molecule type" value="Transcribed_RNA"/>
</dbReference>
<evidence type="ECO:0000313" key="1">
    <source>
        <dbReference type="EMBL" id="CAD9548798.1"/>
    </source>
</evidence>
<sequence>MSSVRAWQSAQSATTISSSAQYSSSCSAAEKAELSQMTGDTTAHRSASMLLVQDYSSESQSTTRSLGGQIVDRASYDREYLYNKTLRDVRISTDLSLNYSLRISNLLSGINMSGVINCATLLGSCPTGEGAREMVVRGQERLADQYDNAKSTYDSTKQSTALYVQDVEDKLAAASDTLSTIVTTLNEALSEIEGPNAGFNVRLTARHPYLPLILAPHCLANV</sequence>
<reference evidence="1" key="1">
    <citation type="submission" date="2021-01" db="EMBL/GenBank/DDBJ databases">
        <authorList>
            <person name="Corre E."/>
            <person name="Pelletier E."/>
            <person name="Niang G."/>
            <person name="Scheremetjew M."/>
            <person name="Finn R."/>
            <person name="Kale V."/>
            <person name="Holt S."/>
            <person name="Cochrane G."/>
            <person name="Meng A."/>
            <person name="Brown T."/>
            <person name="Cohen L."/>
        </authorList>
    </citation>
    <scope>NUCLEOTIDE SEQUENCE</scope>
    <source>
        <strain evidence="1">UTEX LB 985</strain>
    </source>
</reference>
<organism evidence="1">
    <name type="scientific">Haptolina brevifila</name>
    <dbReference type="NCBI Taxonomy" id="156173"/>
    <lineage>
        <taxon>Eukaryota</taxon>
        <taxon>Haptista</taxon>
        <taxon>Haptophyta</taxon>
        <taxon>Prymnesiophyceae</taxon>
        <taxon>Prymnesiales</taxon>
        <taxon>Prymnesiaceae</taxon>
        <taxon>Haptolina</taxon>
    </lineage>
</organism>
<protein>
    <submittedName>
        <fullName evidence="1">Uncharacterized protein</fullName>
    </submittedName>
</protein>
<dbReference type="AlphaFoldDB" id="A0A7S2JJM3"/>
<gene>
    <name evidence="1" type="ORF">CBRE1094_LOCUS44499</name>
</gene>
<accession>A0A7S2JJM3</accession>
<proteinExistence type="predicted"/>
<name>A0A7S2JJM3_9EUKA</name>